<evidence type="ECO:0008006" key="4">
    <source>
        <dbReference type="Google" id="ProtNLM"/>
    </source>
</evidence>
<reference evidence="2 3" key="1">
    <citation type="submission" date="2021-01" db="EMBL/GenBank/DDBJ databases">
        <title>Whole genome shotgun sequence of Planobispora siamensis NBRC 107568.</title>
        <authorList>
            <person name="Komaki H."/>
            <person name="Tamura T."/>
        </authorList>
    </citation>
    <scope>NUCLEOTIDE SEQUENCE [LARGE SCALE GENOMIC DNA]</scope>
    <source>
        <strain evidence="2 3">NBRC 107568</strain>
    </source>
</reference>
<dbReference type="SUPFAM" id="SSF75005">
    <property type="entry name" value="Arabinanase/levansucrase/invertase"/>
    <property type="match status" value="1"/>
</dbReference>
<dbReference type="Gene3D" id="2.115.10.20">
    <property type="entry name" value="Glycosyl hydrolase domain, family 43"/>
    <property type="match status" value="1"/>
</dbReference>
<dbReference type="EMBL" id="BOOJ01000007">
    <property type="protein sequence ID" value="GIH89952.1"/>
    <property type="molecule type" value="Genomic_DNA"/>
</dbReference>
<organism evidence="2 3">
    <name type="scientific">Planobispora siamensis</name>
    <dbReference type="NCBI Taxonomy" id="936338"/>
    <lineage>
        <taxon>Bacteria</taxon>
        <taxon>Bacillati</taxon>
        <taxon>Actinomycetota</taxon>
        <taxon>Actinomycetes</taxon>
        <taxon>Streptosporangiales</taxon>
        <taxon>Streptosporangiaceae</taxon>
        <taxon>Planobispora</taxon>
    </lineage>
</organism>
<dbReference type="RefSeq" id="WP_204062336.1">
    <property type="nucleotide sequence ID" value="NZ_BOOJ01000007.1"/>
</dbReference>
<accession>A0A8J3SBX1</accession>
<protein>
    <recommendedName>
        <fullName evidence="4">Glycosyl hydrolases family 32 N-terminal domain-containing protein</fullName>
    </recommendedName>
</protein>
<keyword evidence="3" id="KW-1185">Reference proteome</keyword>
<gene>
    <name evidence="2" type="ORF">Psi01_05820</name>
</gene>
<sequence length="282" mass="30605">MTSHLPLPGSRPSTVVVPAPGPGPHRWAGAPSAALDTDGSVVLAYRVRGDGDHNVIARSADGERFTTVAVLTRERFGASMVERPALVRTETGAWRLYVCCATPGTHHWWIGAVEAPTPEDLPDAPVVRVFEGDGKTAVKDPVIHRDGDRWQAWICCHHLEVPGEEDRMSTAYATSSDGLDWTWHGTVLSGRPGAWDARGARLTAVLPDGHAFYDGRATPEENWFERTGVAAPAGDVLAAVPDSPVVDVRYVEVLPLPGGAHRLYYEARLPDESHELRTELHP</sequence>
<name>A0A8J3SBX1_9ACTN</name>
<comment type="caution">
    <text evidence="2">The sequence shown here is derived from an EMBL/GenBank/DDBJ whole genome shotgun (WGS) entry which is preliminary data.</text>
</comment>
<evidence type="ECO:0000313" key="3">
    <source>
        <dbReference type="Proteomes" id="UP000619788"/>
    </source>
</evidence>
<evidence type="ECO:0000313" key="2">
    <source>
        <dbReference type="EMBL" id="GIH89952.1"/>
    </source>
</evidence>
<dbReference type="Proteomes" id="UP000619788">
    <property type="component" value="Unassembled WGS sequence"/>
</dbReference>
<proteinExistence type="predicted"/>
<feature type="region of interest" description="Disordered" evidence="1">
    <location>
        <begin position="1"/>
        <end position="23"/>
    </location>
</feature>
<evidence type="ECO:0000256" key="1">
    <source>
        <dbReference type="SAM" id="MobiDB-lite"/>
    </source>
</evidence>
<dbReference type="AlphaFoldDB" id="A0A8J3SBX1"/>
<dbReference type="InterPro" id="IPR023296">
    <property type="entry name" value="Glyco_hydro_beta-prop_sf"/>
</dbReference>